<protein>
    <submittedName>
        <fullName evidence="2">MbnP family protein</fullName>
    </submittedName>
</protein>
<reference evidence="2 3" key="1">
    <citation type="submission" date="2023-11" db="EMBL/GenBank/DDBJ databases">
        <title>Winogradskyella pelagius sp. nov., isolated from coastal sediment.</title>
        <authorList>
            <person name="Li F."/>
        </authorList>
    </citation>
    <scope>NUCLEOTIDE SEQUENCE [LARGE SCALE GENOMIC DNA]</scope>
    <source>
        <strain evidence="2 3">KCTC 23502</strain>
    </source>
</reference>
<organism evidence="2 3">
    <name type="scientific">Winogradskyella aquimaris</name>
    <dbReference type="NCBI Taxonomy" id="864074"/>
    <lineage>
        <taxon>Bacteria</taxon>
        <taxon>Pseudomonadati</taxon>
        <taxon>Bacteroidota</taxon>
        <taxon>Flavobacteriia</taxon>
        <taxon>Flavobacteriales</taxon>
        <taxon>Flavobacteriaceae</taxon>
        <taxon>Winogradskyella</taxon>
    </lineage>
</organism>
<dbReference type="Proteomes" id="UP001285855">
    <property type="component" value="Unassembled WGS sequence"/>
</dbReference>
<dbReference type="Pfam" id="PF20243">
    <property type="entry name" value="MbnP"/>
    <property type="match status" value="1"/>
</dbReference>
<keyword evidence="3" id="KW-1185">Reference proteome</keyword>
<accession>A0ABU5EKW7</accession>
<feature type="domain" description="Copper-binding protein MbnP-like" evidence="1">
    <location>
        <begin position="33"/>
        <end position="223"/>
    </location>
</feature>
<proteinExistence type="predicted"/>
<dbReference type="InterPro" id="IPR046863">
    <property type="entry name" value="MbnP-like_dom"/>
</dbReference>
<dbReference type="EMBL" id="JAXDAE010000001">
    <property type="protein sequence ID" value="MDY2586115.1"/>
    <property type="molecule type" value="Genomic_DNA"/>
</dbReference>
<sequence>MMKKNILLLCIGLCLWACDSDDSGAINTAQTSPTFVFTHNWDGTPVSNSDFNDFIFTTENGESVSIERLRYVISDITFTTNNGEVLNTNLYNFVDVTNNNGLNYALESTIPVGNYSNVSFTFGFDNQDNAQNYPDLNSASFNVPDMLGGGYHYMQFDGKFINNNMEEQGFNYHAIRAVDNPGDNPTFPQDTFFTVNLGAISITNTVEIEVKMNIAGWFKNPNLWDLNVYNQALMPNSTAQILMYENGQSVFTLGDVSDE</sequence>
<evidence type="ECO:0000313" key="2">
    <source>
        <dbReference type="EMBL" id="MDY2586115.1"/>
    </source>
</evidence>
<name>A0ABU5EKW7_9FLAO</name>
<comment type="caution">
    <text evidence="2">The sequence shown here is derived from an EMBL/GenBank/DDBJ whole genome shotgun (WGS) entry which is preliminary data.</text>
</comment>
<evidence type="ECO:0000313" key="3">
    <source>
        <dbReference type="Proteomes" id="UP001285855"/>
    </source>
</evidence>
<evidence type="ECO:0000259" key="1">
    <source>
        <dbReference type="Pfam" id="PF20243"/>
    </source>
</evidence>
<gene>
    <name evidence="2" type="ORF">SNF14_02090</name>
</gene>
<dbReference type="RefSeq" id="WP_320554488.1">
    <property type="nucleotide sequence ID" value="NZ_JAXDAE010000001.1"/>
</dbReference>